<feature type="domain" description="C2H2-type" evidence="10">
    <location>
        <begin position="186"/>
        <end position="214"/>
    </location>
</feature>
<organism evidence="12 13">
    <name type="scientific">Cimex lectularius</name>
    <name type="common">Bed bug</name>
    <name type="synonym">Acanthia lectularia</name>
    <dbReference type="NCBI Taxonomy" id="79782"/>
    <lineage>
        <taxon>Eukaryota</taxon>
        <taxon>Metazoa</taxon>
        <taxon>Ecdysozoa</taxon>
        <taxon>Arthropoda</taxon>
        <taxon>Hexapoda</taxon>
        <taxon>Insecta</taxon>
        <taxon>Pterygota</taxon>
        <taxon>Neoptera</taxon>
        <taxon>Paraneoptera</taxon>
        <taxon>Hemiptera</taxon>
        <taxon>Heteroptera</taxon>
        <taxon>Panheteroptera</taxon>
        <taxon>Cimicomorpha</taxon>
        <taxon>Cimicidae</taxon>
        <taxon>Cimex</taxon>
    </lineage>
</organism>
<keyword evidence="4 7" id="KW-0863">Zinc-finger</keyword>
<reference evidence="12" key="1">
    <citation type="submission" date="2022-01" db="UniProtKB">
        <authorList>
            <consortium name="EnsemblMetazoa"/>
        </authorList>
    </citation>
    <scope>IDENTIFICATION</scope>
</reference>
<evidence type="ECO:0000256" key="6">
    <source>
        <dbReference type="ARBA" id="ARBA00023242"/>
    </source>
</evidence>
<dbReference type="Pfam" id="PF00096">
    <property type="entry name" value="zf-C2H2"/>
    <property type="match status" value="3"/>
</dbReference>
<dbReference type="Proteomes" id="UP000494040">
    <property type="component" value="Unassembled WGS sequence"/>
</dbReference>
<dbReference type="PROSITE" id="PS00028">
    <property type="entry name" value="ZINC_FINGER_C2H2_1"/>
    <property type="match status" value="5"/>
</dbReference>
<dbReference type="GO" id="GO:0008270">
    <property type="term" value="F:zinc ion binding"/>
    <property type="evidence" value="ECO:0007669"/>
    <property type="project" value="UniProtKB-UniRule"/>
</dbReference>
<evidence type="ECO:0000256" key="5">
    <source>
        <dbReference type="ARBA" id="ARBA00022833"/>
    </source>
</evidence>
<evidence type="ECO:0000256" key="4">
    <source>
        <dbReference type="ARBA" id="ARBA00022771"/>
    </source>
</evidence>
<dbReference type="SMART" id="SM00355">
    <property type="entry name" value="ZnF_C2H2"/>
    <property type="match status" value="6"/>
</dbReference>
<dbReference type="PROSITE" id="PS50157">
    <property type="entry name" value="ZINC_FINGER_C2H2_2"/>
    <property type="match status" value="5"/>
</dbReference>
<accession>A0A8I6RV03</accession>
<keyword evidence="13" id="KW-1185">Reference proteome</keyword>
<evidence type="ECO:0000256" key="3">
    <source>
        <dbReference type="ARBA" id="ARBA00022737"/>
    </source>
</evidence>
<evidence type="ECO:0000259" key="10">
    <source>
        <dbReference type="PROSITE" id="PS50157"/>
    </source>
</evidence>
<feature type="domain" description="C2H2-type" evidence="10">
    <location>
        <begin position="355"/>
        <end position="383"/>
    </location>
</feature>
<dbReference type="Pfam" id="PF13894">
    <property type="entry name" value="zf-C2H2_4"/>
    <property type="match status" value="1"/>
</dbReference>
<dbReference type="PANTHER" id="PTHR24394">
    <property type="entry name" value="ZINC FINGER PROTEIN"/>
    <property type="match status" value="1"/>
</dbReference>
<feature type="binding site" evidence="8">
    <location>
        <position position="61"/>
    </location>
    <ligand>
        <name>Zn(2+)</name>
        <dbReference type="ChEBI" id="CHEBI:29105"/>
    </ligand>
</feature>
<feature type="binding site" evidence="8">
    <location>
        <position position="64"/>
    </location>
    <ligand>
        <name>Zn(2+)</name>
        <dbReference type="ChEBI" id="CHEBI:29105"/>
    </ligand>
</feature>
<dbReference type="InterPro" id="IPR036236">
    <property type="entry name" value="Znf_C2H2_sf"/>
</dbReference>
<dbReference type="SUPFAM" id="SSF57667">
    <property type="entry name" value="beta-beta-alpha zinc fingers"/>
    <property type="match status" value="4"/>
</dbReference>
<evidence type="ECO:0000256" key="9">
    <source>
        <dbReference type="SAM" id="MobiDB-lite"/>
    </source>
</evidence>
<name>A0A8I6RV03_CIMLE</name>
<evidence type="ECO:0000313" key="12">
    <source>
        <dbReference type="EnsemblMetazoa" id="XP_014250711.1"/>
    </source>
</evidence>
<evidence type="ECO:0000256" key="8">
    <source>
        <dbReference type="PROSITE-ProRule" id="PRU01263"/>
    </source>
</evidence>
<evidence type="ECO:0000313" key="13">
    <source>
        <dbReference type="Proteomes" id="UP000494040"/>
    </source>
</evidence>
<dbReference type="GO" id="GO:0005634">
    <property type="term" value="C:nucleus"/>
    <property type="evidence" value="ECO:0007669"/>
    <property type="project" value="UniProtKB-SubCell"/>
</dbReference>
<dbReference type="OMA" id="QKTHTMD"/>
<dbReference type="FunFam" id="3.30.160.60:FF:000100">
    <property type="entry name" value="Zinc finger 45-like"/>
    <property type="match status" value="1"/>
</dbReference>
<evidence type="ECO:0000259" key="11">
    <source>
        <dbReference type="PROSITE" id="PS51915"/>
    </source>
</evidence>
<comment type="subcellular location">
    <subcellularLocation>
        <location evidence="1">Nucleus</location>
    </subcellularLocation>
</comment>
<dbReference type="Pfam" id="PF07776">
    <property type="entry name" value="zf-AD"/>
    <property type="match status" value="1"/>
</dbReference>
<dbReference type="PROSITE" id="PS51915">
    <property type="entry name" value="ZAD"/>
    <property type="match status" value="1"/>
</dbReference>
<dbReference type="KEGG" id="clec:106667335"/>
<dbReference type="FunFam" id="3.30.160.60:FF:000303">
    <property type="entry name" value="Zinc finger protein 41"/>
    <property type="match status" value="1"/>
</dbReference>
<keyword evidence="2 8" id="KW-0479">Metal-binding</keyword>
<dbReference type="InterPro" id="IPR013087">
    <property type="entry name" value="Znf_C2H2_type"/>
</dbReference>
<proteinExistence type="predicted"/>
<feature type="binding site" evidence="8">
    <location>
        <position position="13"/>
    </location>
    <ligand>
        <name>Zn(2+)</name>
        <dbReference type="ChEBI" id="CHEBI:29105"/>
    </ligand>
</feature>
<keyword evidence="3" id="KW-0677">Repeat</keyword>
<keyword evidence="5 8" id="KW-0862">Zinc</keyword>
<dbReference type="FunFam" id="3.30.160.60:FF:000624">
    <property type="entry name" value="zinc finger protein 697"/>
    <property type="match status" value="1"/>
</dbReference>
<dbReference type="GO" id="GO:1990837">
    <property type="term" value="F:sequence-specific double-stranded DNA binding"/>
    <property type="evidence" value="ECO:0007669"/>
    <property type="project" value="UniProtKB-ARBA"/>
</dbReference>
<dbReference type="GO" id="GO:0000981">
    <property type="term" value="F:DNA-binding transcription factor activity, RNA polymerase II-specific"/>
    <property type="evidence" value="ECO:0007669"/>
    <property type="project" value="TreeGrafter"/>
</dbReference>
<protein>
    <submittedName>
        <fullName evidence="12">Uncharacterized protein</fullName>
    </submittedName>
</protein>
<dbReference type="EnsemblMetazoa" id="XM_014395225.2">
    <property type="protein sequence ID" value="XP_014250711.1"/>
    <property type="gene ID" value="LOC106667335"/>
</dbReference>
<evidence type="ECO:0000256" key="1">
    <source>
        <dbReference type="ARBA" id="ARBA00004123"/>
    </source>
</evidence>
<dbReference type="SMART" id="SM00868">
    <property type="entry name" value="zf-AD"/>
    <property type="match status" value="1"/>
</dbReference>
<evidence type="ECO:0000256" key="2">
    <source>
        <dbReference type="ARBA" id="ARBA00022723"/>
    </source>
</evidence>
<dbReference type="Gene3D" id="3.40.1800.20">
    <property type="match status" value="1"/>
</dbReference>
<dbReference type="AlphaFoldDB" id="A0A8I6RV03"/>
<dbReference type="SUPFAM" id="SSF57716">
    <property type="entry name" value="Glucocorticoid receptor-like (DNA-binding domain)"/>
    <property type="match status" value="1"/>
</dbReference>
<feature type="domain" description="C2H2-type" evidence="10">
    <location>
        <begin position="327"/>
        <end position="354"/>
    </location>
</feature>
<dbReference type="PANTHER" id="PTHR24394:SF29">
    <property type="entry name" value="MYONEURIN"/>
    <property type="match status" value="1"/>
</dbReference>
<gene>
    <name evidence="12" type="primary">106667335</name>
</gene>
<evidence type="ECO:0000256" key="7">
    <source>
        <dbReference type="PROSITE-ProRule" id="PRU00042"/>
    </source>
</evidence>
<feature type="region of interest" description="Disordered" evidence="9">
    <location>
        <begin position="300"/>
        <end position="323"/>
    </location>
</feature>
<dbReference type="InterPro" id="IPR012934">
    <property type="entry name" value="Znf_AD"/>
</dbReference>
<dbReference type="Gene3D" id="3.30.160.60">
    <property type="entry name" value="Classic Zinc Finger"/>
    <property type="match status" value="5"/>
</dbReference>
<feature type="domain" description="C2H2-type" evidence="10">
    <location>
        <begin position="384"/>
        <end position="409"/>
    </location>
</feature>
<sequence>MEGIDLSKVCRLCLKGEEVMCPIFGVGASQPAHGEASLPHRIMSCAQVKLAEGDGLPNSVCASCLNQVDRSYQFKLLCERSDSALRASLKSEQSSDTESLEGEPWDMNKFTPEVIIKEDSEENNLNGGYVEQIHNEFNLVAPPLYPIATIAQDSTVKQDNGAILLPQIQEQAQVKSRRCRGGDKLFKCRQCNKSYSFSSALSRHKAVHNTALRPHVCQICNKGFTQVDKLLRHQKTHTMDTFLSCDLCNRPFKSFPAFQKHKMSEGCEVTLAKCGQCASHVVEGEAHICTQADAQPAAVAIQAEPQSSEDAQEQDARRPTGKGRPEFKCTVCMKNFATRGSLEVHSTIHTGVRPFVCSVCDKSFRHKVNLMEHFQRKHSQVRPYICDVCAARFVTKQELVRHYKKHIGD</sequence>
<feature type="domain" description="C2H2-type" evidence="10">
    <location>
        <begin position="215"/>
        <end position="242"/>
    </location>
</feature>
<keyword evidence="6" id="KW-0539">Nucleus</keyword>
<dbReference type="GO" id="GO:0048598">
    <property type="term" value="P:embryonic morphogenesis"/>
    <property type="evidence" value="ECO:0007669"/>
    <property type="project" value="UniProtKB-ARBA"/>
</dbReference>
<feature type="binding site" evidence="8">
    <location>
        <position position="10"/>
    </location>
    <ligand>
        <name>Zn(2+)</name>
        <dbReference type="ChEBI" id="CHEBI:29105"/>
    </ligand>
</feature>
<dbReference type="OrthoDB" id="6613118at2759"/>
<feature type="compositionally biased region" description="Basic and acidic residues" evidence="9">
    <location>
        <begin position="314"/>
        <end position="323"/>
    </location>
</feature>
<feature type="domain" description="ZAD" evidence="11">
    <location>
        <begin position="8"/>
        <end position="88"/>
    </location>
</feature>